<evidence type="ECO:0000256" key="4">
    <source>
        <dbReference type="ARBA" id="ARBA00023125"/>
    </source>
</evidence>
<dbReference type="SUPFAM" id="SSF52172">
    <property type="entry name" value="CheY-like"/>
    <property type="match status" value="1"/>
</dbReference>
<evidence type="ECO:0000256" key="2">
    <source>
        <dbReference type="ARBA" id="ARBA00023012"/>
    </source>
</evidence>
<dbReference type="GO" id="GO:0006355">
    <property type="term" value="P:regulation of DNA-templated transcription"/>
    <property type="evidence" value="ECO:0007669"/>
    <property type="project" value="InterPro"/>
</dbReference>
<reference evidence="10 11" key="1">
    <citation type="submission" date="2018-04" db="EMBL/GenBank/DDBJ databases">
        <title>Sphingobacterium cortibacter sp. nov.</title>
        <authorList>
            <person name="Li Y."/>
        </authorList>
    </citation>
    <scope>NUCLEOTIDE SEQUENCE [LARGE SCALE GENOMIC DNA]</scope>
    <source>
        <strain evidence="10 11">2c-3</strain>
    </source>
</reference>
<dbReference type="PANTHER" id="PTHR48111:SF22">
    <property type="entry name" value="REGULATOR OF RPOS"/>
    <property type="match status" value="1"/>
</dbReference>
<sequence>MKILIVEDEIELQQLMVEFLSKEGFLLEVAANFSEGLEKMSLYQYACILLDITLPDGSGMKLLQSLRERGDSTPVVIISAKGSIDDKVEGLNLGADDYLPKPFHLAELLARIKSAVRRHNNHVDNRVTYKNVVLVPDDRSVLVDGNVLQLNRKEFDVLYYFIIRPEKLVQKALLAESIWGDAVDQADSLNFIYSQIKNLRKKLRDYDAEVDIQAVYGVGYKLV</sequence>
<dbReference type="PANTHER" id="PTHR48111">
    <property type="entry name" value="REGULATOR OF RPOS"/>
    <property type="match status" value="1"/>
</dbReference>
<keyword evidence="11" id="KW-1185">Reference proteome</keyword>
<gene>
    <name evidence="10" type="ORF">DC487_02275</name>
</gene>
<dbReference type="GO" id="GO:0005829">
    <property type="term" value="C:cytosol"/>
    <property type="evidence" value="ECO:0007669"/>
    <property type="project" value="TreeGrafter"/>
</dbReference>
<feature type="domain" description="Response regulatory" evidence="8">
    <location>
        <begin position="2"/>
        <end position="116"/>
    </location>
</feature>
<dbReference type="PROSITE" id="PS51755">
    <property type="entry name" value="OMPR_PHOB"/>
    <property type="match status" value="1"/>
</dbReference>
<dbReference type="GO" id="GO:0000976">
    <property type="term" value="F:transcription cis-regulatory region binding"/>
    <property type="evidence" value="ECO:0007669"/>
    <property type="project" value="TreeGrafter"/>
</dbReference>
<dbReference type="InterPro" id="IPR036388">
    <property type="entry name" value="WH-like_DNA-bd_sf"/>
</dbReference>
<dbReference type="Gene3D" id="1.10.10.10">
    <property type="entry name" value="Winged helix-like DNA-binding domain superfamily/Winged helix DNA-binding domain"/>
    <property type="match status" value="1"/>
</dbReference>
<evidence type="ECO:0000256" key="1">
    <source>
        <dbReference type="ARBA" id="ARBA00022553"/>
    </source>
</evidence>
<dbReference type="EMBL" id="QDKG01000001">
    <property type="protein sequence ID" value="PVH26467.1"/>
    <property type="molecule type" value="Genomic_DNA"/>
</dbReference>
<evidence type="ECO:0000256" key="7">
    <source>
        <dbReference type="PROSITE-ProRule" id="PRU01091"/>
    </source>
</evidence>
<evidence type="ECO:0000259" key="8">
    <source>
        <dbReference type="PROSITE" id="PS50110"/>
    </source>
</evidence>
<dbReference type="Gene3D" id="3.40.50.2300">
    <property type="match status" value="1"/>
</dbReference>
<evidence type="ECO:0000256" key="3">
    <source>
        <dbReference type="ARBA" id="ARBA00023015"/>
    </source>
</evidence>
<protein>
    <submittedName>
        <fullName evidence="10">DNA-binding response regulator</fullName>
    </submittedName>
</protein>
<name>A0A2T8HM12_9SPHI</name>
<proteinExistence type="predicted"/>
<keyword evidence="3" id="KW-0805">Transcription regulation</keyword>
<evidence type="ECO:0000313" key="10">
    <source>
        <dbReference type="EMBL" id="PVH26467.1"/>
    </source>
</evidence>
<keyword evidence="2" id="KW-0902">Two-component regulatory system</keyword>
<dbReference type="Gene3D" id="6.10.250.690">
    <property type="match status" value="1"/>
</dbReference>
<dbReference type="InterPro" id="IPR011006">
    <property type="entry name" value="CheY-like_superfamily"/>
</dbReference>
<dbReference type="Pfam" id="PF00072">
    <property type="entry name" value="Response_reg"/>
    <property type="match status" value="1"/>
</dbReference>
<accession>A0A2T8HM12</accession>
<dbReference type="PROSITE" id="PS50110">
    <property type="entry name" value="RESPONSE_REGULATORY"/>
    <property type="match status" value="1"/>
</dbReference>
<keyword evidence="1 6" id="KW-0597">Phosphoprotein</keyword>
<dbReference type="GO" id="GO:0000156">
    <property type="term" value="F:phosphorelay response regulator activity"/>
    <property type="evidence" value="ECO:0007669"/>
    <property type="project" value="TreeGrafter"/>
</dbReference>
<dbReference type="InterPro" id="IPR039420">
    <property type="entry name" value="WalR-like"/>
</dbReference>
<dbReference type="InterPro" id="IPR001789">
    <property type="entry name" value="Sig_transdc_resp-reg_receiver"/>
</dbReference>
<dbReference type="OrthoDB" id="9790442at2"/>
<dbReference type="Pfam" id="PF00486">
    <property type="entry name" value="Trans_reg_C"/>
    <property type="match status" value="1"/>
</dbReference>
<keyword evidence="4 7" id="KW-0238">DNA-binding</keyword>
<dbReference type="CDD" id="cd00383">
    <property type="entry name" value="trans_reg_C"/>
    <property type="match status" value="1"/>
</dbReference>
<comment type="caution">
    <text evidence="10">The sequence shown here is derived from an EMBL/GenBank/DDBJ whole genome shotgun (WGS) entry which is preliminary data.</text>
</comment>
<evidence type="ECO:0000256" key="6">
    <source>
        <dbReference type="PROSITE-ProRule" id="PRU00169"/>
    </source>
</evidence>
<feature type="modified residue" description="4-aspartylphosphate" evidence="6">
    <location>
        <position position="51"/>
    </location>
</feature>
<feature type="domain" description="OmpR/PhoB-type" evidence="9">
    <location>
        <begin position="124"/>
        <end position="223"/>
    </location>
</feature>
<evidence type="ECO:0000256" key="5">
    <source>
        <dbReference type="ARBA" id="ARBA00023163"/>
    </source>
</evidence>
<dbReference type="AlphaFoldDB" id="A0A2T8HM12"/>
<dbReference type="RefSeq" id="WP_116774329.1">
    <property type="nucleotide sequence ID" value="NZ_QDKG01000001.1"/>
</dbReference>
<organism evidence="10 11">
    <name type="scientific">Sphingobacterium corticibacter</name>
    <dbReference type="NCBI Taxonomy" id="2171749"/>
    <lineage>
        <taxon>Bacteria</taxon>
        <taxon>Pseudomonadati</taxon>
        <taxon>Bacteroidota</taxon>
        <taxon>Sphingobacteriia</taxon>
        <taxon>Sphingobacteriales</taxon>
        <taxon>Sphingobacteriaceae</taxon>
        <taxon>Sphingobacterium</taxon>
    </lineage>
</organism>
<keyword evidence="5" id="KW-0804">Transcription</keyword>
<dbReference type="GO" id="GO:0032993">
    <property type="term" value="C:protein-DNA complex"/>
    <property type="evidence" value="ECO:0007669"/>
    <property type="project" value="TreeGrafter"/>
</dbReference>
<dbReference type="Proteomes" id="UP000245627">
    <property type="component" value="Unassembled WGS sequence"/>
</dbReference>
<dbReference type="SMART" id="SM00862">
    <property type="entry name" value="Trans_reg_C"/>
    <property type="match status" value="1"/>
</dbReference>
<dbReference type="SMART" id="SM00448">
    <property type="entry name" value="REC"/>
    <property type="match status" value="1"/>
</dbReference>
<evidence type="ECO:0000313" key="11">
    <source>
        <dbReference type="Proteomes" id="UP000245627"/>
    </source>
</evidence>
<dbReference type="InterPro" id="IPR001867">
    <property type="entry name" value="OmpR/PhoB-type_DNA-bd"/>
</dbReference>
<feature type="DNA-binding region" description="OmpR/PhoB-type" evidence="7">
    <location>
        <begin position="124"/>
        <end position="223"/>
    </location>
</feature>
<evidence type="ECO:0000259" key="9">
    <source>
        <dbReference type="PROSITE" id="PS51755"/>
    </source>
</evidence>